<dbReference type="Pfam" id="PF07872">
    <property type="entry name" value="DUF1659"/>
    <property type="match status" value="1"/>
</dbReference>
<feature type="domain" description="DUF1659" evidence="1">
    <location>
        <begin position="2"/>
        <end position="49"/>
    </location>
</feature>
<sequence length="204" mass="24342">MVKQLRKRSLRITLKSGTDPALKTINFSNIKQKDDQALLDFADEIAKLTPPYGETTPTRITLIERNKEIMDTNSERIAKYRESFFEAAPDATEEQWTNWMIMYHIDMYHPVTVEQQAARELKEFFIQSWVRWYEMTPEEALEYYVLDYSTDIEERYAYWLIFHDQAKKAHPELTEEQLQWTWLVDLGWGINAWGEVDYREKGLG</sequence>
<organism evidence="2 3">
    <name type="scientific">Lacticaseibacillus hegangensis</name>
    <dbReference type="NCBI Taxonomy" id="2486010"/>
    <lineage>
        <taxon>Bacteria</taxon>
        <taxon>Bacillati</taxon>
        <taxon>Bacillota</taxon>
        <taxon>Bacilli</taxon>
        <taxon>Lactobacillales</taxon>
        <taxon>Lactobacillaceae</taxon>
        <taxon>Lacticaseibacillus</taxon>
    </lineage>
</organism>
<dbReference type="Proteomes" id="UP001597212">
    <property type="component" value="Unassembled WGS sequence"/>
</dbReference>
<keyword evidence="3" id="KW-1185">Reference proteome</keyword>
<dbReference type="RefSeq" id="WP_125756175.1">
    <property type="nucleotide sequence ID" value="NZ_JBHTOK010000073.1"/>
</dbReference>
<evidence type="ECO:0000259" key="1">
    <source>
        <dbReference type="Pfam" id="PF07872"/>
    </source>
</evidence>
<name>A0ABW4CYZ7_9LACO</name>
<evidence type="ECO:0000313" key="3">
    <source>
        <dbReference type="Proteomes" id="UP001597212"/>
    </source>
</evidence>
<gene>
    <name evidence="2" type="ORF">ACFQ5K_09925</name>
</gene>
<accession>A0ABW4CYZ7</accession>
<evidence type="ECO:0000313" key="2">
    <source>
        <dbReference type="EMBL" id="MFD1441691.1"/>
    </source>
</evidence>
<dbReference type="InterPro" id="IPR012454">
    <property type="entry name" value="DUF1659"/>
</dbReference>
<reference evidence="3" key="1">
    <citation type="journal article" date="2019" name="Int. J. Syst. Evol. Microbiol.">
        <title>The Global Catalogue of Microorganisms (GCM) 10K type strain sequencing project: providing services to taxonomists for standard genome sequencing and annotation.</title>
        <authorList>
            <consortium name="The Broad Institute Genomics Platform"/>
            <consortium name="The Broad Institute Genome Sequencing Center for Infectious Disease"/>
            <person name="Wu L."/>
            <person name="Ma J."/>
        </authorList>
    </citation>
    <scope>NUCLEOTIDE SEQUENCE [LARGE SCALE GENOMIC DNA]</scope>
    <source>
        <strain evidence="3">CCM 8912</strain>
    </source>
</reference>
<protein>
    <submittedName>
        <fullName evidence="2">DUF1659 domain-containing protein</fullName>
    </submittedName>
</protein>
<comment type="caution">
    <text evidence="2">The sequence shown here is derived from an EMBL/GenBank/DDBJ whole genome shotgun (WGS) entry which is preliminary data.</text>
</comment>
<proteinExistence type="predicted"/>
<dbReference type="EMBL" id="JBHTOK010000073">
    <property type="protein sequence ID" value="MFD1441691.1"/>
    <property type="molecule type" value="Genomic_DNA"/>
</dbReference>